<evidence type="ECO:0000313" key="1">
    <source>
        <dbReference type="EMBL" id="KAJ3508448.1"/>
    </source>
</evidence>
<protein>
    <submittedName>
        <fullName evidence="1">Uncharacterized protein</fullName>
    </submittedName>
</protein>
<accession>A0A9W8JXX7</accession>
<evidence type="ECO:0000313" key="2">
    <source>
        <dbReference type="Proteomes" id="UP001148786"/>
    </source>
</evidence>
<comment type="caution">
    <text evidence="1">The sequence shown here is derived from an EMBL/GenBank/DDBJ whole genome shotgun (WGS) entry which is preliminary data.</text>
</comment>
<keyword evidence="2" id="KW-1185">Reference proteome</keyword>
<organism evidence="1 2">
    <name type="scientific">Agrocybe chaxingu</name>
    <dbReference type="NCBI Taxonomy" id="84603"/>
    <lineage>
        <taxon>Eukaryota</taxon>
        <taxon>Fungi</taxon>
        <taxon>Dikarya</taxon>
        <taxon>Basidiomycota</taxon>
        <taxon>Agaricomycotina</taxon>
        <taxon>Agaricomycetes</taxon>
        <taxon>Agaricomycetidae</taxon>
        <taxon>Agaricales</taxon>
        <taxon>Agaricineae</taxon>
        <taxon>Strophariaceae</taxon>
        <taxon>Agrocybe</taxon>
    </lineage>
</organism>
<dbReference type="OrthoDB" id="3068520at2759"/>
<sequence>MPIPAPINTKLRVPLSSLKSPVTPLGFQRTYSKAEGLLSPLSSTLSKAGIDSAGGFAIASVANWGLTPKPTPTTLAFEVSGRQNLDSETPVHGEYFFESDKQLLLTRRPLDVIPLPPASPFERVAAALDAQDGLTPLDFGPGDGWSSPDLFPQARENGEIYWVSSSGFMDLSDLEYDSSDSDNDSDLSSSVLFAPVRETRLDLGSTEANPPTLRSTFESQIPATLLSVLSKSQIHFDVYTEKLSVLIFSDATKAVPVDAGQTDVWLANNCVFDLSVTVAHSVNGYEHLEEMELVLQFVSWLLEWVRANHNQTIEQIDIAMPEDFVLSTKALNAAVIKSGSANSLLNLHTLSCSGNVNILAALVASLDAKNVQILKINSDISVDDASLLLRKYPGSKLSLHTLELASVSDCVPTLLPLYEGKDVSATEILPPLTLPTLDSLKVVGSVDLIPFFDALSLPNLCKLELDIQADLDGPAQALLSLPIVWTNLGFLDVQFNGSLESAEMIGSVFKQQAPDAYVQVNGETVVDI</sequence>
<dbReference type="AlphaFoldDB" id="A0A9W8JXX7"/>
<dbReference type="EMBL" id="JANKHO010000561">
    <property type="protein sequence ID" value="KAJ3508448.1"/>
    <property type="molecule type" value="Genomic_DNA"/>
</dbReference>
<name>A0A9W8JXX7_9AGAR</name>
<reference evidence="1" key="1">
    <citation type="submission" date="2022-07" db="EMBL/GenBank/DDBJ databases">
        <title>Genome Sequence of Agrocybe chaxingu.</title>
        <authorList>
            <person name="Buettner E."/>
        </authorList>
    </citation>
    <scope>NUCLEOTIDE SEQUENCE</scope>
    <source>
        <strain evidence="1">MP-N11</strain>
    </source>
</reference>
<gene>
    <name evidence="1" type="ORF">NLJ89_g5748</name>
</gene>
<proteinExistence type="predicted"/>
<dbReference type="Proteomes" id="UP001148786">
    <property type="component" value="Unassembled WGS sequence"/>
</dbReference>